<dbReference type="AlphaFoldDB" id="A0A382QFV1"/>
<dbReference type="SUPFAM" id="SSF55620">
    <property type="entry name" value="Tetrahydrobiopterin biosynthesis enzymes-like"/>
    <property type="match status" value="1"/>
</dbReference>
<gene>
    <name evidence="1" type="ORF">METZ01_LOCUS337278</name>
</gene>
<dbReference type="Gene3D" id="3.30.1130.10">
    <property type="match status" value="1"/>
</dbReference>
<proteinExistence type="predicted"/>
<name>A0A382QFV1_9ZZZZ</name>
<evidence type="ECO:0000313" key="1">
    <source>
        <dbReference type="EMBL" id="SVC84424.1"/>
    </source>
</evidence>
<protein>
    <submittedName>
        <fullName evidence="1">Uncharacterized protein</fullName>
    </submittedName>
</protein>
<feature type="non-terminal residue" evidence="1">
    <location>
        <position position="79"/>
    </location>
</feature>
<dbReference type="EMBL" id="UINC01114247">
    <property type="protein sequence ID" value="SVC84424.1"/>
    <property type="molecule type" value="Genomic_DNA"/>
</dbReference>
<sequence>MIMKRKFLNKPSLIKSASKKAEKIDSQLAYIANRYYEVFVKDLILPALIGIHSHEKKKEQRICINVVLMVDDRCGFAKD</sequence>
<feature type="non-terminal residue" evidence="1">
    <location>
        <position position="1"/>
    </location>
</feature>
<reference evidence="1" key="1">
    <citation type="submission" date="2018-05" db="EMBL/GenBank/DDBJ databases">
        <authorList>
            <person name="Lanie J.A."/>
            <person name="Ng W.-L."/>
            <person name="Kazmierczak K.M."/>
            <person name="Andrzejewski T.M."/>
            <person name="Davidsen T.M."/>
            <person name="Wayne K.J."/>
            <person name="Tettelin H."/>
            <person name="Glass J.I."/>
            <person name="Rusch D."/>
            <person name="Podicherti R."/>
            <person name="Tsui H.-C.T."/>
            <person name="Winkler M.E."/>
        </authorList>
    </citation>
    <scope>NUCLEOTIDE SEQUENCE</scope>
</reference>
<accession>A0A382QFV1</accession>
<organism evidence="1">
    <name type="scientific">marine metagenome</name>
    <dbReference type="NCBI Taxonomy" id="408172"/>
    <lineage>
        <taxon>unclassified sequences</taxon>
        <taxon>metagenomes</taxon>
        <taxon>ecological metagenomes</taxon>
    </lineage>
</organism>
<dbReference type="InterPro" id="IPR043133">
    <property type="entry name" value="GTP-CH-I_C/QueF"/>
</dbReference>